<feature type="transmembrane region" description="Helical" evidence="6">
    <location>
        <begin position="358"/>
        <end position="375"/>
    </location>
</feature>
<feature type="transmembrane region" description="Helical" evidence="6">
    <location>
        <begin position="332"/>
        <end position="349"/>
    </location>
</feature>
<keyword evidence="8" id="KW-1185">Reference proteome</keyword>
<keyword evidence="3 6" id="KW-1133">Transmembrane helix</keyword>
<dbReference type="GO" id="GO:0015095">
    <property type="term" value="F:magnesium ion transmembrane transporter activity"/>
    <property type="evidence" value="ECO:0007669"/>
    <property type="project" value="InterPro"/>
</dbReference>
<feature type="compositionally biased region" description="Polar residues" evidence="5">
    <location>
        <begin position="146"/>
        <end position="158"/>
    </location>
</feature>
<feature type="transmembrane region" description="Helical" evidence="6">
    <location>
        <begin position="460"/>
        <end position="478"/>
    </location>
</feature>
<keyword evidence="4 6" id="KW-0472">Membrane</keyword>
<evidence type="ECO:0000256" key="3">
    <source>
        <dbReference type="ARBA" id="ARBA00022989"/>
    </source>
</evidence>
<dbReference type="InterPro" id="IPR037185">
    <property type="entry name" value="EmrE-like"/>
</dbReference>
<dbReference type="STRING" id="436010.A0A166N0J1"/>
<comment type="subcellular location">
    <subcellularLocation>
        <location evidence="1">Membrane</location>
        <topology evidence="1">Multi-pass membrane protein</topology>
    </subcellularLocation>
</comment>
<reference evidence="7 8" key="1">
    <citation type="journal article" date="2016" name="Mol. Biol. Evol.">
        <title>Comparative Genomics of Early-Diverging Mushroom-Forming Fungi Provides Insights into the Origins of Lignocellulose Decay Capabilities.</title>
        <authorList>
            <person name="Nagy L.G."/>
            <person name="Riley R."/>
            <person name="Tritt A."/>
            <person name="Adam C."/>
            <person name="Daum C."/>
            <person name="Floudas D."/>
            <person name="Sun H."/>
            <person name="Yadav J.S."/>
            <person name="Pangilinan J."/>
            <person name="Larsson K.H."/>
            <person name="Matsuura K."/>
            <person name="Barry K."/>
            <person name="Labutti K."/>
            <person name="Kuo R."/>
            <person name="Ohm R.A."/>
            <person name="Bhattacharya S.S."/>
            <person name="Shirouzu T."/>
            <person name="Yoshinaga Y."/>
            <person name="Martin F.M."/>
            <person name="Grigoriev I.V."/>
            <person name="Hibbett D.S."/>
        </authorList>
    </citation>
    <scope>NUCLEOTIDE SEQUENCE [LARGE SCALE GENOMIC DNA]</scope>
    <source>
        <strain evidence="7 8">CBS 109695</strain>
    </source>
</reference>
<feature type="transmembrane region" description="Helical" evidence="6">
    <location>
        <begin position="294"/>
        <end position="312"/>
    </location>
</feature>
<feature type="region of interest" description="Disordered" evidence="5">
    <location>
        <begin position="61"/>
        <end position="160"/>
    </location>
</feature>
<dbReference type="SUPFAM" id="SSF103481">
    <property type="entry name" value="Multidrug resistance efflux transporter EmrE"/>
    <property type="match status" value="1"/>
</dbReference>
<dbReference type="AlphaFoldDB" id="A0A166N0J1"/>
<feature type="region of interest" description="Disordered" evidence="5">
    <location>
        <begin position="580"/>
        <end position="615"/>
    </location>
</feature>
<evidence type="ECO:0000313" key="8">
    <source>
        <dbReference type="Proteomes" id="UP000076532"/>
    </source>
</evidence>
<feature type="transmembrane region" description="Helical" evidence="6">
    <location>
        <begin position="395"/>
        <end position="414"/>
    </location>
</feature>
<evidence type="ECO:0000256" key="1">
    <source>
        <dbReference type="ARBA" id="ARBA00004141"/>
    </source>
</evidence>
<feature type="compositionally biased region" description="Acidic residues" evidence="5">
    <location>
        <begin position="82"/>
        <end position="92"/>
    </location>
</feature>
<protein>
    <submittedName>
        <fullName evidence="7">DUF803-domain-containing protein</fullName>
    </submittedName>
</protein>
<name>A0A166N0J1_9AGAM</name>
<feature type="transmembrane region" description="Helical" evidence="6">
    <location>
        <begin position="239"/>
        <end position="260"/>
    </location>
</feature>
<evidence type="ECO:0000256" key="6">
    <source>
        <dbReference type="SAM" id="Phobius"/>
    </source>
</evidence>
<dbReference type="OrthoDB" id="165382at2759"/>
<feature type="transmembrane region" description="Helical" evidence="6">
    <location>
        <begin position="266"/>
        <end position="285"/>
    </location>
</feature>
<evidence type="ECO:0000256" key="4">
    <source>
        <dbReference type="ARBA" id="ARBA00023136"/>
    </source>
</evidence>
<organism evidence="7 8">
    <name type="scientific">Athelia psychrophila</name>
    <dbReference type="NCBI Taxonomy" id="1759441"/>
    <lineage>
        <taxon>Eukaryota</taxon>
        <taxon>Fungi</taxon>
        <taxon>Dikarya</taxon>
        <taxon>Basidiomycota</taxon>
        <taxon>Agaricomycotina</taxon>
        <taxon>Agaricomycetes</taxon>
        <taxon>Agaricomycetidae</taxon>
        <taxon>Atheliales</taxon>
        <taxon>Atheliaceae</taxon>
        <taxon>Athelia</taxon>
    </lineage>
</organism>
<feature type="transmembrane region" description="Helical" evidence="6">
    <location>
        <begin position="426"/>
        <end position="448"/>
    </location>
</feature>
<proteinExistence type="predicted"/>
<dbReference type="Pfam" id="PF05653">
    <property type="entry name" value="Mg_trans_NIPA"/>
    <property type="match status" value="1"/>
</dbReference>
<dbReference type="PANTHER" id="PTHR12570:SF65">
    <property type="entry name" value="MAGNESIUM TRANSPORTER NIPA9-RELATED"/>
    <property type="match status" value="1"/>
</dbReference>
<sequence length="625" mass="67986">MAPSTAVSWLNSQLLNEDTGIHFPDMTSGSVIGITVAICGNILISLALNFQKLAHNRLDREKSRQAREQELKTRKNSAVPSDNEDADSEDAEGTSRHPIPPQGPQFAGNSPLESSPLLRHFHSDPLSNNYGTDTPGDSRVGLISHSDANSPPLSPASTDNKKFMARLNPFVQRSKKQRTSNLMEVHEDTEPSDVTHVLVPVDEVVYSLAAAKHGKALKNDDDDLPPEHGNESDYLKSKLWWLGFLLMNIGECGNFISYAFAPASVVAPLGTFALIANCLFAPLLLHESFRKRDLLGILIATLGAVTVVLSSNSSDVRLDHDGLLRAISQRPFIVFTIVYISAAFILASLSETKFGRRYVFVDVGLCAIFGGFTVLSTKGISTLLTLQWIQIFTDWLTYPVILVLVMTGVGQIRYLNRALKRFDGKVVIPVQFVFFTLSAIIGSAILYGDFKTATFHQMVTFLYGCAATFLGVFIIAWAPPASSHDEYDDDFEAGPHGVESLGGIDGGDREQLERAVRNGNGGGIGVAAGHLGRRKVPVSPVGSAPVLRHRPSTVSLIGLSPAQHLLLVHTPPRERAELWDENANSSGGSPHRRRATTLPSRASLPAQPNLNGDVDQWTLTYDGLR</sequence>
<feature type="transmembrane region" description="Helical" evidence="6">
    <location>
        <begin position="31"/>
        <end position="50"/>
    </location>
</feature>
<dbReference type="PANTHER" id="PTHR12570">
    <property type="match status" value="1"/>
</dbReference>
<accession>A0A166N0J1</accession>
<evidence type="ECO:0000256" key="2">
    <source>
        <dbReference type="ARBA" id="ARBA00022692"/>
    </source>
</evidence>
<dbReference type="Proteomes" id="UP000076532">
    <property type="component" value="Unassembled WGS sequence"/>
</dbReference>
<dbReference type="EMBL" id="KV417525">
    <property type="protein sequence ID" value="KZP24520.1"/>
    <property type="molecule type" value="Genomic_DNA"/>
</dbReference>
<dbReference type="GO" id="GO:0016020">
    <property type="term" value="C:membrane"/>
    <property type="evidence" value="ECO:0007669"/>
    <property type="project" value="UniProtKB-SubCell"/>
</dbReference>
<gene>
    <name evidence="7" type="ORF">FIBSPDRAFT_950937</name>
</gene>
<feature type="compositionally biased region" description="Basic and acidic residues" evidence="5">
    <location>
        <begin position="61"/>
        <end position="73"/>
    </location>
</feature>
<evidence type="ECO:0000313" key="7">
    <source>
        <dbReference type="EMBL" id="KZP24520.1"/>
    </source>
</evidence>
<keyword evidence="2 6" id="KW-0812">Transmembrane</keyword>
<evidence type="ECO:0000256" key="5">
    <source>
        <dbReference type="SAM" id="MobiDB-lite"/>
    </source>
</evidence>
<dbReference type="InterPro" id="IPR008521">
    <property type="entry name" value="Mg_trans_NIPA"/>
</dbReference>